<reference evidence="1" key="1">
    <citation type="journal article" date="2021" name="IMA Fungus">
        <title>Genomic characterization of three marine fungi, including Emericellopsis atlantica sp. nov. with signatures of a generalist lifestyle and marine biomass degradation.</title>
        <authorList>
            <person name="Hagestad O.C."/>
            <person name="Hou L."/>
            <person name="Andersen J.H."/>
            <person name="Hansen E.H."/>
            <person name="Altermark B."/>
            <person name="Li C."/>
            <person name="Kuhnert E."/>
            <person name="Cox R.J."/>
            <person name="Crous P.W."/>
            <person name="Spatafora J.W."/>
            <person name="Lail K."/>
            <person name="Amirebrahimi M."/>
            <person name="Lipzen A."/>
            <person name="Pangilinan J."/>
            <person name="Andreopoulos W."/>
            <person name="Hayes R.D."/>
            <person name="Ng V."/>
            <person name="Grigoriev I.V."/>
            <person name="Jackson S.A."/>
            <person name="Sutton T.D.S."/>
            <person name="Dobson A.D.W."/>
            <person name="Rama T."/>
        </authorList>
    </citation>
    <scope>NUCLEOTIDE SEQUENCE</scope>
    <source>
        <strain evidence="1">TRa018bII</strain>
    </source>
</reference>
<protein>
    <recommendedName>
        <fullName evidence="3">F-box domain-containing protein</fullName>
    </recommendedName>
</protein>
<sequence length="488" mass="54920">MGISMEHSMSDIAHEKDTRGGSSAQILLSNSSSNASFVLQLPFEVLNQIFDLALTSYELRDHSKSHSTLTNPAWSLCLVCKQFNLIATPLLYRTLTISSHPFAPSQSSKFAKSLHSTLDKNPLLRPLCRNLVVQICDKAHQENPLEHWLIGDVVSWLDVKRLDISGGFTASSQIWGVVKRATQGMRRVEDIRLKGGPAGLLLAPIFRTLVGFPSLKKVSLSSISKQPRDPPIWPSETIDGKAGFSSLTLCYFEEALSGISSLIRWTSNLEHFTFLRVVFNAESTTLRVFLDILQPHCKSLKTLRIGVLPNIFLRNGDLSEFTSLESLHVSSRNIHSTPEYTAAFLATSPCLKTFRFDFLVSQPWNDSWGPEPIQSWDDNSSFEANAPTRPSIVWRGILGPREGQWLRKLGELVRCKAPSLKELKIVFMPIGSRSLFNFDEVNEHKYPWTFVNEFTEKTADGKLILVYDRPQMTVEDHHSYCMRLAAVL</sequence>
<dbReference type="EMBL" id="MU251448">
    <property type="protein sequence ID" value="KAG9234900.1"/>
    <property type="molecule type" value="Genomic_DNA"/>
</dbReference>
<name>A0A9P8C649_9HELO</name>
<dbReference type="OrthoDB" id="3466677at2759"/>
<gene>
    <name evidence="1" type="ORF">BJ875DRAFT_495475</name>
</gene>
<comment type="caution">
    <text evidence="1">The sequence shown here is derived from an EMBL/GenBank/DDBJ whole genome shotgun (WGS) entry which is preliminary data.</text>
</comment>
<evidence type="ECO:0008006" key="3">
    <source>
        <dbReference type="Google" id="ProtNLM"/>
    </source>
</evidence>
<dbReference type="SUPFAM" id="SSF52047">
    <property type="entry name" value="RNI-like"/>
    <property type="match status" value="1"/>
</dbReference>
<organism evidence="1 2">
    <name type="scientific">Amylocarpus encephaloides</name>
    <dbReference type="NCBI Taxonomy" id="45428"/>
    <lineage>
        <taxon>Eukaryota</taxon>
        <taxon>Fungi</taxon>
        <taxon>Dikarya</taxon>
        <taxon>Ascomycota</taxon>
        <taxon>Pezizomycotina</taxon>
        <taxon>Leotiomycetes</taxon>
        <taxon>Helotiales</taxon>
        <taxon>Helotiales incertae sedis</taxon>
        <taxon>Amylocarpus</taxon>
    </lineage>
</organism>
<dbReference type="InterPro" id="IPR032675">
    <property type="entry name" value="LRR_dom_sf"/>
</dbReference>
<evidence type="ECO:0000313" key="2">
    <source>
        <dbReference type="Proteomes" id="UP000824998"/>
    </source>
</evidence>
<keyword evidence="2" id="KW-1185">Reference proteome</keyword>
<dbReference type="Proteomes" id="UP000824998">
    <property type="component" value="Unassembled WGS sequence"/>
</dbReference>
<proteinExistence type="predicted"/>
<evidence type="ECO:0000313" key="1">
    <source>
        <dbReference type="EMBL" id="KAG9234900.1"/>
    </source>
</evidence>
<dbReference type="AlphaFoldDB" id="A0A9P8C649"/>
<dbReference type="Gene3D" id="3.80.10.10">
    <property type="entry name" value="Ribonuclease Inhibitor"/>
    <property type="match status" value="1"/>
</dbReference>
<accession>A0A9P8C649</accession>